<evidence type="ECO:0000256" key="2">
    <source>
        <dbReference type="ARBA" id="ARBA00023315"/>
    </source>
</evidence>
<dbReference type="Pfam" id="PF13508">
    <property type="entry name" value="Acetyltransf_7"/>
    <property type="match status" value="1"/>
</dbReference>
<dbReference type="InterPro" id="IPR036979">
    <property type="entry name" value="CM_dom_sf"/>
</dbReference>
<gene>
    <name evidence="5" type="ORF">J2S63_000821</name>
</gene>
<dbReference type="PROSITE" id="PS51168">
    <property type="entry name" value="CHORISMATE_MUT_2"/>
    <property type="match status" value="1"/>
</dbReference>
<dbReference type="SMART" id="SM00830">
    <property type="entry name" value="CM_2"/>
    <property type="match status" value="1"/>
</dbReference>
<sequence length="244" mass="26710">MGSTDGPDLTGVLLRPAGPDDLDAVVEVHLTSRKAAVPAMPPMVHPDRDAAPYLRGRMAAGETWVAEVEGRVVGYALVDGAWLDHLYVLPDFAGQGIGSNLLDLVKTLRPGGFALWVFESNEPARRFYRRWGLVELERTDGSGNDERAPDLRMAWEGTDPMAYLRTQVDETDDDLARVLARRAALTARIQEHKEVPGHEGRDPAREAEIVERLVATAPALGTEGWTRILEAVITASLDAAERRA</sequence>
<dbReference type="InterPro" id="IPR002701">
    <property type="entry name" value="CM_II_prokaryot"/>
</dbReference>
<evidence type="ECO:0000256" key="1">
    <source>
        <dbReference type="ARBA" id="ARBA00022679"/>
    </source>
</evidence>
<name>A0ABU2BRK9_9ACTN</name>
<evidence type="ECO:0000313" key="5">
    <source>
        <dbReference type="EMBL" id="MDR7361268.1"/>
    </source>
</evidence>
<dbReference type="EMBL" id="JAVDYG010000001">
    <property type="protein sequence ID" value="MDR7361268.1"/>
    <property type="molecule type" value="Genomic_DNA"/>
</dbReference>
<accession>A0ABU2BRK9</accession>
<organism evidence="5 6">
    <name type="scientific">Nocardioides marmoribigeumensis</name>
    <dbReference type="NCBI Taxonomy" id="433649"/>
    <lineage>
        <taxon>Bacteria</taxon>
        <taxon>Bacillati</taxon>
        <taxon>Actinomycetota</taxon>
        <taxon>Actinomycetes</taxon>
        <taxon>Propionibacteriales</taxon>
        <taxon>Nocardioidaceae</taxon>
        <taxon>Nocardioides</taxon>
    </lineage>
</organism>
<dbReference type="Proteomes" id="UP001183648">
    <property type="component" value="Unassembled WGS sequence"/>
</dbReference>
<dbReference type="Gene3D" id="1.20.59.10">
    <property type="entry name" value="Chorismate mutase"/>
    <property type="match status" value="1"/>
</dbReference>
<dbReference type="InterPro" id="IPR000182">
    <property type="entry name" value="GNAT_dom"/>
</dbReference>
<dbReference type="PANTHER" id="PTHR43877">
    <property type="entry name" value="AMINOALKYLPHOSPHONATE N-ACETYLTRANSFERASE-RELATED-RELATED"/>
    <property type="match status" value="1"/>
</dbReference>
<dbReference type="InterPro" id="IPR016181">
    <property type="entry name" value="Acyl_CoA_acyltransferase"/>
</dbReference>
<keyword evidence="6" id="KW-1185">Reference proteome</keyword>
<dbReference type="InterPro" id="IPR050832">
    <property type="entry name" value="Bact_Acetyltransf"/>
</dbReference>
<dbReference type="CDD" id="cd04301">
    <property type="entry name" value="NAT_SF"/>
    <property type="match status" value="1"/>
</dbReference>
<dbReference type="Gene3D" id="3.40.630.30">
    <property type="match status" value="1"/>
</dbReference>
<reference evidence="5 6" key="1">
    <citation type="submission" date="2023-07" db="EMBL/GenBank/DDBJ databases">
        <title>Sequencing the genomes of 1000 actinobacteria strains.</title>
        <authorList>
            <person name="Klenk H.-P."/>
        </authorList>
    </citation>
    <scope>NUCLEOTIDE SEQUENCE [LARGE SCALE GENOMIC DNA]</scope>
    <source>
        <strain evidence="5 6">DSM 19426</strain>
    </source>
</reference>
<dbReference type="SUPFAM" id="SSF55729">
    <property type="entry name" value="Acyl-CoA N-acyltransferases (Nat)"/>
    <property type="match status" value="1"/>
</dbReference>
<feature type="domain" description="Chorismate mutase" evidence="3">
    <location>
        <begin position="155"/>
        <end position="244"/>
    </location>
</feature>
<dbReference type="InterPro" id="IPR036263">
    <property type="entry name" value="Chorismate_II_sf"/>
</dbReference>
<comment type="caution">
    <text evidence="5">The sequence shown here is derived from an EMBL/GenBank/DDBJ whole genome shotgun (WGS) entry which is preliminary data.</text>
</comment>
<dbReference type="Pfam" id="PF01817">
    <property type="entry name" value="CM_2"/>
    <property type="match status" value="1"/>
</dbReference>
<evidence type="ECO:0000259" key="3">
    <source>
        <dbReference type="PROSITE" id="PS51168"/>
    </source>
</evidence>
<evidence type="ECO:0000259" key="4">
    <source>
        <dbReference type="PROSITE" id="PS51186"/>
    </source>
</evidence>
<dbReference type="RefSeq" id="WP_310298983.1">
    <property type="nucleotide sequence ID" value="NZ_BAAAPS010000014.1"/>
</dbReference>
<keyword evidence="2" id="KW-0012">Acyltransferase</keyword>
<keyword evidence="1" id="KW-0808">Transferase</keyword>
<dbReference type="PROSITE" id="PS51186">
    <property type="entry name" value="GNAT"/>
    <property type="match status" value="1"/>
</dbReference>
<feature type="domain" description="N-acetyltransferase" evidence="4">
    <location>
        <begin position="12"/>
        <end position="158"/>
    </location>
</feature>
<protein>
    <submittedName>
        <fullName evidence="5">Chorismate mutase/GNAT superfamily N-acetyltransferase</fullName>
    </submittedName>
</protein>
<evidence type="ECO:0000313" key="6">
    <source>
        <dbReference type="Proteomes" id="UP001183648"/>
    </source>
</evidence>
<dbReference type="SUPFAM" id="SSF48600">
    <property type="entry name" value="Chorismate mutase II"/>
    <property type="match status" value="1"/>
</dbReference>
<proteinExistence type="predicted"/>